<reference evidence="3" key="1">
    <citation type="journal article" date="2019" name="Int. J. Syst. Evol. Microbiol.">
        <title>The Global Catalogue of Microorganisms (GCM) 10K type strain sequencing project: providing services to taxonomists for standard genome sequencing and annotation.</title>
        <authorList>
            <consortium name="The Broad Institute Genomics Platform"/>
            <consortium name="The Broad Institute Genome Sequencing Center for Infectious Disease"/>
            <person name="Wu L."/>
            <person name="Ma J."/>
        </authorList>
    </citation>
    <scope>NUCLEOTIDE SEQUENCE [LARGE SCALE GENOMIC DNA]</scope>
    <source>
        <strain evidence="3">JCM 18123</strain>
    </source>
</reference>
<evidence type="ECO:0000256" key="1">
    <source>
        <dbReference type="SAM" id="MobiDB-lite"/>
    </source>
</evidence>
<accession>A0ABP9GF49</accession>
<name>A0ABP9GF49_9ACTN</name>
<dbReference type="EMBL" id="BAABIK010000002">
    <property type="protein sequence ID" value="GAA4930169.1"/>
    <property type="molecule type" value="Genomic_DNA"/>
</dbReference>
<gene>
    <name evidence="2" type="ORF">GCM10023224_07260</name>
</gene>
<protein>
    <submittedName>
        <fullName evidence="2">Uncharacterized protein</fullName>
    </submittedName>
</protein>
<evidence type="ECO:0000313" key="2">
    <source>
        <dbReference type="EMBL" id="GAA4930169.1"/>
    </source>
</evidence>
<dbReference type="Proteomes" id="UP001499993">
    <property type="component" value="Unassembled WGS sequence"/>
</dbReference>
<feature type="region of interest" description="Disordered" evidence="1">
    <location>
        <begin position="1"/>
        <end position="83"/>
    </location>
</feature>
<comment type="caution">
    <text evidence="2">The sequence shown here is derived from an EMBL/GenBank/DDBJ whole genome shotgun (WGS) entry which is preliminary data.</text>
</comment>
<sequence length="83" mass="8569">MPEAGEALTAPNASAVVGPSPPDRGVVRMRMPVSRLFGRGRAAARRTSARDRPLTGPEDTPGGAAPQALAGSGPRMRIGRVRP</sequence>
<organism evidence="2 3">
    <name type="scientific">Streptomonospora halophila</name>
    <dbReference type="NCBI Taxonomy" id="427369"/>
    <lineage>
        <taxon>Bacteria</taxon>
        <taxon>Bacillati</taxon>
        <taxon>Actinomycetota</taxon>
        <taxon>Actinomycetes</taxon>
        <taxon>Streptosporangiales</taxon>
        <taxon>Nocardiopsidaceae</taxon>
        <taxon>Streptomonospora</taxon>
    </lineage>
</organism>
<keyword evidence="3" id="KW-1185">Reference proteome</keyword>
<proteinExistence type="predicted"/>
<evidence type="ECO:0000313" key="3">
    <source>
        <dbReference type="Proteomes" id="UP001499993"/>
    </source>
</evidence>